<organism evidence="1 2">
    <name type="scientific">Purpureocillium lilacinum</name>
    <name type="common">Paecilomyces lilacinus</name>
    <dbReference type="NCBI Taxonomy" id="33203"/>
    <lineage>
        <taxon>Eukaryota</taxon>
        <taxon>Fungi</taxon>
        <taxon>Dikarya</taxon>
        <taxon>Ascomycota</taxon>
        <taxon>Pezizomycotina</taxon>
        <taxon>Sordariomycetes</taxon>
        <taxon>Hypocreomycetidae</taxon>
        <taxon>Hypocreales</taxon>
        <taxon>Ophiocordycipitaceae</taxon>
        <taxon>Purpureocillium</taxon>
    </lineage>
</organism>
<evidence type="ECO:0000313" key="1">
    <source>
        <dbReference type="EMBL" id="OAQ81668.1"/>
    </source>
</evidence>
<gene>
    <name evidence="1" type="ORF">VFPBJ_04252</name>
</gene>
<comment type="caution">
    <text evidence="1">The sequence shown here is derived from an EMBL/GenBank/DDBJ whole genome shotgun (WGS) entry which is preliminary data.</text>
</comment>
<sequence>MVDDNRASPFTVLPLRHGQGQPGEAVCCRRASRDAGPRVGDGPGQGWARRREEGAVCVCLLPWSLSHPPTILLCHGLATNVFCAGSACRDAMALVPRRSQPLAFSAVPLVCLTVSGARQRMAARRISRQGPMGDFLFWVFPQESHRIACLLVKKRLARLVGHQKQRDGPAFAECARRL</sequence>
<reference evidence="1 2" key="1">
    <citation type="submission" date="2016-01" db="EMBL/GenBank/DDBJ databases">
        <title>Biosynthesis of antibiotic leucinostatins and their inhibition on Phytophthora in bio-control Purpureocillium lilacinum.</title>
        <authorList>
            <person name="Wang G."/>
            <person name="Liu Z."/>
            <person name="Lin R."/>
            <person name="Li E."/>
            <person name="Mao Z."/>
            <person name="Ling J."/>
            <person name="Yin W."/>
            <person name="Xie B."/>
        </authorList>
    </citation>
    <scope>NUCLEOTIDE SEQUENCE [LARGE SCALE GENOMIC DNA]</scope>
    <source>
        <strain evidence="1">PLBJ-1</strain>
    </source>
</reference>
<proteinExistence type="predicted"/>
<evidence type="ECO:0000313" key="2">
    <source>
        <dbReference type="Proteomes" id="UP000078240"/>
    </source>
</evidence>
<dbReference type="EMBL" id="LSBH01000003">
    <property type="protein sequence ID" value="OAQ81668.1"/>
    <property type="molecule type" value="Genomic_DNA"/>
</dbReference>
<accession>A0A179GVZ7</accession>
<name>A0A179GVZ7_PURLI</name>
<dbReference type="Proteomes" id="UP000078240">
    <property type="component" value="Unassembled WGS sequence"/>
</dbReference>
<protein>
    <submittedName>
        <fullName evidence="1">Uncharacterized protein</fullName>
    </submittedName>
</protein>
<dbReference type="AlphaFoldDB" id="A0A179GVZ7"/>